<evidence type="ECO:0000313" key="2">
    <source>
        <dbReference type="EMBL" id="QTA93640.1"/>
    </source>
</evidence>
<feature type="transmembrane region" description="Helical" evidence="1">
    <location>
        <begin position="192"/>
        <end position="212"/>
    </location>
</feature>
<dbReference type="AlphaFoldDB" id="A0A975BZG1"/>
<dbReference type="GO" id="GO:0031293">
    <property type="term" value="P:membrane protein intracellular domain proteolysis"/>
    <property type="evidence" value="ECO:0007669"/>
    <property type="project" value="TreeGrafter"/>
</dbReference>
<dbReference type="RefSeq" id="WP_207680503.1">
    <property type="nucleotide sequence ID" value="NZ_CP061800.1"/>
</dbReference>
<reference evidence="2" key="1">
    <citation type="journal article" date="2021" name="Microb. Physiol.">
        <title>Proteogenomic Insights into the Physiology of Marine, Sulfate-Reducing, Filamentous Desulfonema limicola and Desulfonema magnum.</title>
        <authorList>
            <person name="Schnaars V."/>
            <person name="Wohlbrand L."/>
            <person name="Scheve S."/>
            <person name="Hinrichs C."/>
            <person name="Reinhardt R."/>
            <person name="Rabus R."/>
        </authorList>
    </citation>
    <scope>NUCLEOTIDE SEQUENCE</scope>
    <source>
        <strain evidence="2">4be13</strain>
    </source>
</reference>
<dbReference type="KEGG" id="dmm:dnm_097440"/>
<keyword evidence="3" id="KW-1185">Reference proteome</keyword>
<dbReference type="PANTHER" id="PTHR13325">
    <property type="entry name" value="PROTEASE M50 MEMBRANE-BOUND TRANSCRIPTION FACTOR SITE 2 PROTEASE"/>
    <property type="match status" value="1"/>
</dbReference>
<keyword evidence="1" id="KW-1133">Transmembrane helix</keyword>
<feature type="transmembrane region" description="Helical" evidence="1">
    <location>
        <begin position="268"/>
        <end position="288"/>
    </location>
</feature>
<protein>
    <submittedName>
        <fullName evidence="2">HylD family secretion domain-containing protein</fullName>
    </submittedName>
</protein>
<feature type="transmembrane region" description="Helical" evidence="1">
    <location>
        <begin position="396"/>
        <end position="414"/>
    </location>
</feature>
<feature type="transmembrane region" description="Helical" evidence="1">
    <location>
        <begin position="161"/>
        <end position="180"/>
    </location>
</feature>
<dbReference type="CDD" id="cd05709">
    <property type="entry name" value="S2P-M50"/>
    <property type="match status" value="1"/>
</dbReference>
<dbReference type="GO" id="GO:0005737">
    <property type="term" value="C:cytoplasm"/>
    <property type="evidence" value="ECO:0007669"/>
    <property type="project" value="TreeGrafter"/>
</dbReference>
<accession>A0A975BZG1</accession>
<name>A0A975BZG1_9BACT</name>
<dbReference type="GO" id="GO:0016020">
    <property type="term" value="C:membrane"/>
    <property type="evidence" value="ECO:0007669"/>
    <property type="project" value="InterPro"/>
</dbReference>
<dbReference type="GO" id="GO:0004222">
    <property type="term" value="F:metalloendopeptidase activity"/>
    <property type="evidence" value="ECO:0007669"/>
    <property type="project" value="InterPro"/>
</dbReference>
<feature type="transmembrane region" description="Helical" evidence="1">
    <location>
        <begin position="434"/>
        <end position="452"/>
    </location>
</feature>
<keyword evidence="1" id="KW-0472">Membrane</keyword>
<feature type="transmembrane region" description="Helical" evidence="1">
    <location>
        <begin position="368"/>
        <end position="390"/>
    </location>
</feature>
<gene>
    <name evidence="2" type="ORF">dnm_097440</name>
</gene>
<proteinExistence type="predicted"/>
<organism evidence="2 3">
    <name type="scientific">Desulfonema magnum</name>
    <dbReference type="NCBI Taxonomy" id="45655"/>
    <lineage>
        <taxon>Bacteria</taxon>
        <taxon>Pseudomonadati</taxon>
        <taxon>Thermodesulfobacteriota</taxon>
        <taxon>Desulfobacteria</taxon>
        <taxon>Desulfobacterales</taxon>
        <taxon>Desulfococcaceae</taxon>
        <taxon>Desulfonema</taxon>
    </lineage>
</organism>
<dbReference type="EMBL" id="CP061800">
    <property type="protein sequence ID" value="QTA93640.1"/>
    <property type="molecule type" value="Genomic_DNA"/>
</dbReference>
<dbReference type="PANTHER" id="PTHR13325:SF3">
    <property type="entry name" value="MEMBRANE-BOUND TRANSCRIPTION FACTOR SITE-2 PROTEASE"/>
    <property type="match status" value="1"/>
</dbReference>
<evidence type="ECO:0000256" key="1">
    <source>
        <dbReference type="SAM" id="Phobius"/>
    </source>
</evidence>
<dbReference type="InterPro" id="IPR001193">
    <property type="entry name" value="MBTPS2"/>
</dbReference>
<feature type="transmembrane region" description="Helical" evidence="1">
    <location>
        <begin position="294"/>
        <end position="313"/>
    </location>
</feature>
<keyword evidence="1" id="KW-0812">Transmembrane</keyword>
<sequence>MASPEKKNTIQAILESPWLGLRPDVILHPGPIDPDGQRSWVLEDPVRGNNFRLGYAEGELLYRLVTEPNPDAAAASLYTTTPLRPSPEEIAGFITMLQKEGLAILPKEEVIQRETQANSPSSEKTGALNIVSKILRGSVSFRIPLLRPDAFLNRTLPYVSWLWSPFLCWFYIIAGLTGLVQTLQEIELYFSTVSYLFTPQGSIAFFLCLALLKTGHEFAHAYATKTLGKDLHVRSMGILFIVFWPLLYTDTTDIWKIPDRRLRIRVSLAGILFELAVAGIALLLWSLLPDGIPRSLMFFLSGTSIVSSVFINLNPFMRFDGYYVLMDVWGIDNLRPRAFAMLRYAVRRLLFDWKGAAPEIHPHARTMIVYGFLAVLYRIFIAFSIAVAVYYLFFPIMGLVVLAMEFWMFIIRPLLMETDGIIKNRKLIGSKRRLALTVISFMLLCALVTVPLPRFKRLPCLLLLKGTTKIEAASPGQLTTPLPPVGVTVTEGDLLTRISSDSLEYDAQNVRFDLDVVRTRIDALGSGGEEGAYRNWLMAEEKRLMAASDKLEEAIAQLEIRAPIAGRITDINEDIYEGAFVAGGTYLFTIAIPEAYELKAFVHEHLAGKMDIPGHGSEADSIHATVRFPESKVPALEATFREKSVFPAHYLPNVSLLDIAGGPIMSVKDTLGPRPRDAYFAFTFDVQDAPARLPHGMPSWTWMRSERQSILEQAFGEIWKRFMERGLF</sequence>
<dbReference type="Proteomes" id="UP000663722">
    <property type="component" value="Chromosome"/>
</dbReference>
<evidence type="ECO:0000313" key="3">
    <source>
        <dbReference type="Proteomes" id="UP000663722"/>
    </source>
</evidence>